<keyword evidence="3" id="KW-0378">Hydrolase</keyword>
<dbReference type="InterPro" id="IPR020422">
    <property type="entry name" value="TYR_PHOSPHATASE_DUAL_dom"/>
</dbReference>
<comment type="caution">
    <text evidence="8">The sequence shown here is derived from an EMBL/GenBank/DDBJ whole genome shotgun (WGS) entry which is preliminary data.</text>
</comment>
<evidence type="ECO:0000256" key="3">
    <source>
        <dbReference type="ARBA" id="ARBA00022801"/>
    </source>
</evidence>
<reference evidence="8" key="1">
    <citation type="submission" date="2023-07" db="EMBL/GenBank/DDBJ databases">
        <authorList>
            <consortium name="AG Swart"/>
            <person name="Singh M."/>
            <person name="Singh A."/>
            <person name="Seah K."/>
            <person name="Emmerich C."/>
        </authorList>
    </citation>
    <scope>NUCLEOTIDE SEQUENCE</scope>
    <source>
        <strain evidence="8">DP1</strain>
    </source>
</reference>
<dbReference type="InterPro" id="IPR000387">
    <property type="entry name" value="Tyr_Pase_dom"/>
</dbReference>
<dbReference type="Proteomes" id="UP001295684">
    <property type="component" value="Unassembled WGS sequence"/>
</dbReference>
<dbReference type="Pfam" id="PF00782">
    <property type="entry name" value="DSPc"/>
    <property type="match status" value="1"/>
</dbReference>
<feature type="domain" description="Tyrosine-protein phosphatase" evidence="6">
    <location>
        <begin position="120"/>
        <end position="260"/>
    </location>
</feature>
<dbReference type="InterPro" id="IPR000340">
    <property type="entry name" value="Dual-sp_phosphatase_cat-dom"/>
</dbReference>
<dbReference type="SMART" id="SM00195">
    <property type="entry name" value="DSPc"/>
    <property type="match status" value="1"/>
</dbReference>
<evidence type="ECO:0000313" key="8">
    <source>
        <dbReference type="EMBL" id="CAI2379067.1"/>
    </source>
</evidence>
<dbReference type="GO" id="GO:0005737">
    <property type="term" value="C:cytoplasm"/>
    <property type="evidence" value="ECO:0007669"/>
    <property type="project" value="TreeGrafter"/>
</dbReference>
<feature type="region of interest" description="Disordered" evidence="5">
    <location>
        <begin position="1"/>
        <end position="45"/>
    </location>
</feature>
<dbReference type="PANTHER" id="PTHR10159">
    <property type="entry name" value="DUAL SPECIFICITY PROTEIN PHOSPHATASE"/>
    <property type="match status" value="1"/>
</dbReference>
<evidence type="ECO:0000259" key="7">
    <source>
        <dbReference type="PROSITE" id="PS50056"/>
    </source>
</evidence>
<keyword evidence="4" id="KW-0904">Protein phosphatase</keyword>
<comment type="similarity">
    <text evidence="1">Belongs to the protein-tyrosine phosphatase family. Non-receptor class dual specificity subfamily.</text>
</comment>
<dbReference type="GO" id="GO:0043409">
    <property type="term" value="P:negative regulation of MAPK cascade"/>
    <property type="evidence" value="ECO:0007669"/>
    <property type="project" value="TreeGrafter"/>
</dbReference>
<evidence type="ECO:0000256" key="4">
    <source>
        <dbReference type="ARBA" id="ARBA00022912"/>
    </source>
</evidence>
<dbReference type="PROSITE" id="PS50056">
    <property type="entry name" value="TYR_PHOSPHATASE_2"/>
    <property type="match status" value="1"/>
</dbReference>
<evidence type="ECO:0000256" key="1">
    <source>
        <dbReference type="ARBA" id="ARBA00008601"/>
    </source>
</evidence>
<dbReference type="CDD" id="cd14498">
    <property type="entry name" value="DSP"/>
    <property type="match status" value="1"/>
</dbReference>
<dbReference type="GO" id="GO:0004725">
    <property type="term" value="F:protein tyrosine phosphatase activity"/>
    <property type="evidence" value="ECO:0007669"/>
    <property type="project" value="UniProtKB-EC"/>
</dbReference>
<dbReference type="InterPro" id="IPR029021">
    <property type="entry name" value="Prot-tyrosine_phosphatase-like"/>
</dbReference>
<evidence type="ECO:0000256" key="2">
    <source>
        <dbReference type="ARBA" id="ARBA00013064"/>
    </source>
</evidence>
<protein>
    <recommendedName>
        <fullName evidence="2">protein-tyrosine-phosphatase</fullName>
        <ecNumber evidence="2">3.1.3.48</ecNumber>
    </recommendedName>
</protein>
<dbReference type="PANTHER" id="PTHR10159:SF521">
    <property type="entry name" value="LEUCINE RICH REPEAT AND PHOSPHATASE DOMAIN CONTAINING PROTEIN"/>
    <property type="match status" value="1"/>
</dbReference>
<feature type="compositionally biased region" description="Acidic residues" evidence="5">
    <location>
        <begin position="1"/>
        <end position="19"/>
    </location>
</feature>
<organism evidence="8 9">
    <name type="scientific">Euplotes crassus</name>
    <dbReference type="NCBI Taxonomy" id="5936"/>
    <lineage>
        <taxon>Eukaryota</taxon>
        <taxon>Sar</taxon>
        <taxon>Alveolata</taxon>
        <taxon>Ciliophora</taxon>
        <taxon>Intramacronucleata</taxon>
        <taxon>Spirotrichea</taxon>
        <taxon>Hypotrichia</taxon>
        <taxon>Euplotida</taxon>
        <taxon>Euplotidae</taxon>
        <taxon>Moneuplotes</taxon>
    </lineage>
</organism>
<keyword evidence="9" id="KW-1185">Reference proteome</keyword>
<evidence type="ECO:0000259" key="6">
    <source>
        <dbReference type="PROSITE" id="PS50054"/>
    </source>
</evidence>
<dbReference type="Gene3D" id="3.90.190.10">
    <property type="entry name" value="Protein tyrosine phosphatase superfamily"/>
    <property type="match status" value="1"/>
</dbReference>
<evidence type="ECO:0000313" key="9">
    <source>
        <dbReference type="Proteomes" id="UP001295684"/>
    </source>
</evidence>
<sequence>MEEEMDDQSNLEIIEEDDKEQTQVWSNIGGTSIQRRNMETPGTNIITQRDDTSAIKQRADDEIDIISQPQQDGKENEENKQSAALLQYNGEEDDIICGRFPHLDVCGCEIPSFIALKEIKLIEVIDGVFMGPFQAAFKTRELLENNVTHILNLSTREFTKRKFFKYLDINIYDNHTEDARKYFRITNRFIKKAKEEGGKVLVSCIAGKSRSPTFILAYLIGVEKVKLKDGLALLRQFVPEVEPNDAFIKQLQEYDLEILSKY</sequence>
<dbReference type="EC" id="3.1.3.48" evidence="2"/>
<accession>A0AAD1XV92</accession>
<dbReference type="AlphaFoldDB" id="A0AAD1XV92"/>
<dbReference type="PROSITE" id="PS50054">
    <property type="entry name" value="TYR_PHOSPHATASE_DUAL"/>
    <property type="match status" value="1"/>
</dbReference>
<gene>
    <name evidence="8" type="ORF">ECRASSUSDP1_LOCUS20475</name>
</gene>
<dbReference type="SUPFAM" id="SSF52799">
    <property type="entry name" value="(Phosphotyrosine protein) phosphatases II"/>
    <property type="match status" value="1"/>
</dbReference>
<dbReference type="EMBL" id="CAMPGE010020880">
    <property type="protein sequence ID" value="CAI2379067.1"/>
    <property type="molecule type" value="Genomic_DNA"/>
</dbReference>
<feature type="domain" description="Tyrosine specific protein phosphatases" evidence="7">
    <location>
        <begin position="180"/>
        <end position="236"/>
    </location>
</feature>
<evidence type="ECO:0000256" key="5">
    <source>
        <dbReference type="SAM" id="MobiDB-lite"/>
    </source>
</evidence>
<name>A0AAD1XV92_EUPCR</name>
<feature type="compositionally biased region" description="Polar residues" evidence="5">
    <location>
        <begin position="22"/>
        <end position="45"/>
    </location>
</feature>
<proteinExistence type="inferred from homology"/>